<organism evidence="1">
    <name type="scientific">uncultured Caudovirales phage</name>
    <dbReference type="NCBI Taxonomy" id="2100421"/>
    <lineage>
        <taxon>Viruses</taxon>
        <taxon>Duplodnaviria</taxon>
        <taxon>Heunggongvirae</taxon>
        <taxon>Uroviricota</taxon>
        <taxon>Caudoviricetes</taxon>
        <taxon>Peduoviridae</taxon>
        <taxon>Maltschvirus</taxon>
        <taxon>Maltschvirus maltsch</taxon>
    </lineage>
</organism>
<proteinExistence type="predicted"/>
<dbReference type="EMBL" id="LR796274">
    <property type="protein sequence ID" value="CAB4133568.1"/>
    <property type="molecule type" value="Genomic_DNA"/>
</dbReference>
<reference evidence="1" key="1">
    <citation type="submission" date="2020-04" db="EMBL/GenBank/DDBJ databases">
        <authorList>
            <person name="Chiriac C."/>
            <person name="Salcher M."/>
            <person name="Ghai R."/>
            <person name="Kavagutti S V."/>
        </authorList>
    </citation>
    <scope>NUCLEOTIDE SEQUENCE</scope>
</reference>
<sequence>MRKTEKIYKVKNLISGEEFTTSTVYEKTIDGAFFIGVWKENNPQRILWIKKDSVKKISN</sequence>
<evidence type="ECO:0000313" key="1">
    <source>
        <dbReference type="EMBL" id="CAB4133568.1"/>
    </source>
</evidence>
<accession>A0A6J5LFU5</accession>
<gene>
    <name evidence="1" type="ORF">UFOVP257_290</name>
</gene>
<name>A0A6J5LFU5_9CAUD</name>
<protein>
    <submittedName>
        <fullName evidence="1">Uncharacterized protein</fullName>
    </submittedName>
</protein>